<evidence type="ECO:0000313" key="3">
    <source>
        <dbReference type="Proteomes" id="UP000067683"/>
    </source>
</evidence>
<organism evidence="2 3">
    <name type="scientific">Planococcus rifietoensis</name>
    <dbReference type="NCBI Taxonomy" id="200991"/>
    <lineage>
        <taxon>Bacteria</taxon>
        <taxon>Bacillati</taxon>
        <taxon>Bacillota</taxon>
        <taxon>Bacilli</taxon>
        <taxon>Bacillales</taxon>
        <taxon>Caryophanaceae</taxon>
        <taxon>Planococcus</taxon>
    </lineage>
</organism>
<proteinExistence type="predicted"/>
<accession>A0A0U2XG00</accession>
<keyword evidence="3" id="KW-1185">Reference proteome</keyword>
<evidence type="ECO:0000256" key="1">
    <source>
        <dbReference type="SAM" id="SignalP"/>
    </source>
</evidence>
<dbReference type="PROSITE" id="PS51257">
    <property type="entry name" value="PROKAR_LIPOPROTEIN"/>
    <property type="match status" value="1"/>
</dbReference>
<name>A0A0U2XG00_9BACL</name>
<dbReference type="KEGG" id="prt:AUC31_11550"/>
<sequence>MGKSTALFASVLILSLTACSDSEQDAQEESGEFLLDNIYVDSIEADTTYSMIHEIEWTGENPATINSFDLVKEQGEPVSFEEDGIAYEAHGADPLKQVGVYGEGHEIGAVEDVNGYEVDGSGRIVLKLRLGEVSEDPHRAAKINYTVNGEEHEAVYEWDGYKKFSTEGN</sequence>
<dbReference type="AlphaFoldDB" id="A0A0U2XG00"/>
<dbReference type="EMBL" id="CP013659">
    <property type="protein sequence ID" value="ALS75791.1"/>
    <property type="molecule type" value="Genomic_DNA"/>
</dbReference>
<gene>
    <name evidence="2" type="ORF">AUC31_11550</name>
</gene>
<dbReference type="OrthoDB" id="2740293at2"/>
<feature type="chain" id="PRO_5039377086" description="Lipoprotein" evidence="1">
    <location>
        <begin position="21"/>
        <end position="169"/>
    </location>
</feature>
<reference evidence="2" key="1">
    <citation type="submission" date="2016-01" db="EMBL/GenBank/DDBJ databases">
        <title>Complete genome of Planococcus rifietoensis type strain M8.</title>
        <authorList>
            <person name="See-Too W.S."/>
        </authorList>
    </citation>
    <scope>NUCLEOTIDE SEQUENCE [LARGE SCALE GENOMIC DNA]</scope>
    <source>
        <strain evidence="2">M8</strain>
    </source>
</reference>
<evidence type="ECO:0008006" key="4">
    <source>
        <dbReference type="Google" id="ProtNLM"/>
    </source>
</evidence>
<evidence type="ECO:0000313" key="2">
    <source>
        <dbReference type="EMBL" id="ALS75791.1"/>
    </source>
</evidence>
<dbReference type="Proteomes" id="UP000067683">
    <property type="component" value="Chromosome"/>
</dbReference>
<dbReference type="RefSeq" id="WP_058382494.1">
    <property type="nucleotide sequence ID" value="NZ_CP013659.2"/>
</dbReference>
<dbReference type="STRING" id="200991.AUC31_11550"/>
<keyword evidence="1" id="KW-0732">Signal</keyword>
<protein>
    <recommendedName>
        <fullName evidence="4">Lipoprotein</fullName>
    </recommendedName>
</protein>
<feature type="signal peptide" evidence="1">
    <location>
        <begin position="1"/>
        <end position="20"/>
    </location>
</feature>